<evidence type="ECO:0000313" key="2">
    <source>
        <dbReference type="Proteomes" id="UP000181790"/>
    </source>
</evidence>
<accession>A0A1S2VQZ0</accession>
<dbReference type="AlphaFoldDB" id="A0A1S2VQZ0"/>
<sequence>MRQHKIAISLTPQTPRRRIYCLGLLIALTMFCTMSQAQETPKTYFLDSLSQYEESYRLFLVKKWQAERQEYIITTRKKWWYYLPSLGWALRGPSISANTGILAEIDYNRTVTSTRLESLDARYQVDFQETIGRIRSEYQKILIKQQQLERERVALAKLRAIQAIHNEAFKSQTMSPEEHLQHSYQYETTINNFKSKEAELFISILEFQNLCRYHLPDKELVPLEQSDCVTETGRKGPQGWETVGYPKR</sequence>
<dbReference type="EMBL" id="MORL01000001">
    <property type="protein sequence ID" value="OIN61203.1"/>
    <property type="molecule type" value="Genomic_DNA"/>
</dbReference>
<keyword evidence="2" id="KW-1185">Reference proteome</keyword>
<organism evidence="1 2">
    <name type="scientific">Arsenicibacter rosenii</name>
    <dbReference type="NCBI Taxonomy" id="1750698"/>
    <lineage>
        <taxon>Bacteria</taxon>
        <taxon>Pseudomonadati</taxon>
        <taxon>Bacteroidota</taxon>
        <taxon>Cytophagia</taxon>
        <taxon>Cytophagales</taxon>
        <taxon>Spirosomataceae</taxon>
        <taxon>Arsenicibacter</taxon>
    </lineage>
</organism>
<evidence type="ECO:0000313" key="1">
    <source>
        <dbReference type="EMBL" id="OIN61203.1"/>
    </source>
</evidence>
<dbReference type="Proteomes" id="UP000181790">
    <property type="component" value="Unassembled WGS sequence"/>
</dbReference>
<dbReference type="SUPFAM" id="SSF56954">
    <property type="entry name" value="Outer membrane efflux proteins (OEP)"/>
    <property type="match status" value="1"/>
</dbReference>
<name>A0A1S2VQZ0_9BACT</name>
<evidence type="ECO:0008006" key="3">
    <source>
        <dbReference type="Google" id="ProtNLM"/>
    </source>
</evidence>
<proteinExistence type="predicted"/>
<comment type="caution">
    <text evidence="1">The sequence shown here is derived from an EMBL/GenBank/DDBJ whole genome shotgun (WGS) entry which is preliminary data.</text>
</comment>
<protein>
    <recommendedName>
        <fullName evidence="3">Outer membrane efflux protein</fullName>
    </recommendedName>
</protein>
<gene>
    <name evidence="1" type="ORF">BLX24_03845</name>
</gene>
<reference evidence="1 2" key="1">
    <citation type="submission" date="2016-10" db="EMBL/GenBank/DDBJ databases">
        <title>Arsenicibacter rosenii gen. nov., sp. nov., an efficient arsenic-methylating bacterium isolated from an arsenic-contaminated paddy soil.</title>
        <authorList>
            <person name="Huang K."/>
        </authorList>
    </citation>
    <scope>NUCLEOTIDE SEQUENCE [LARGE SCALE GENOMIC DNA]</scope>
    <source>
        <strain evidence="1 2">SM-1</strain>
    </source>
</reference>